<comment type="caution">
    <text evidence="1">The sequence shown here is derived from an EMBL/GenBank/DDBJ whole genome shotgun (WGS) entry which is preliminary data.</text>
</comment>
<organism evidence="1 2">
    <name type="scientific">Trifolium pratense</name>
    <name type="common">Red clover</name>
    <dbReference type="NCBI Taxonomy" id="57577"/>
    <lineage>
        <taxon>Eukaryota</taxon>
        <taxon>Viridiplantae</taxon>
        <taxon>Streptophyta</taxon>
        <taxon>Embryophyta</taxon>
        <taxon>Tracheophyta</taxon>
        <taxon>Spermatophyta</taxon>
        <taxon>Magnoliopsida</taxon>
        <taxon>eudicotyledons</taxon>
        <taxon>Gunneridae</taxon>
        <taxon>Pentapetalae</taxon>
        <taxon>rosids</taxon>
        <taxon>fabids</taxon>
        <taxon>Fabales</taxon>
        <taxon>Fabaceae</taxon>
        <taxon>Papilionoideae</taxon>
        <taxon>50 kb inversion clade</taxon>
        <taxon>NPAAA clade</taxon>
        <taxon>Hologalegina</taxon>
        <taxon>IRL clade</taxon>
        <taxon>Trifolieae</taxon>
        <taxon>Trifolium</taxon>
    </lineage>
</organism>
<protein>
    <submittedName>
        <fullName evidence="1">Uncharacterized protein</fullName>
    </submittedName>
</protein>
<gene>
    <name evidence="1" type="ORF">L195_g043393</name>
</gene>
<dbReference type="EMBL" id="ASHM01053513">
    <property type="protein sequence ID" value="PNX87306.1"/>
    <property type="molecule type" value="Genomic_DNA"/>
</dbReference>
<reference evidence="1 2" key="1">
    <citation type="journal article" date="2014" name="Am. J. Bot.">
        <title>Genome assembly and annotation for red clover (Trifolium pratense; Fabaceae).</title>
        <authorList>
            <person name="Istvanek J."/>
            <person name="Jaros M."/>
            <person name="Krenek A."/>
            <person name="Repkova J."/>
        </authorList>
    </citation>
    <scope>NUCLEOTIDE SEQUENCE [LARGE SCALE GENOMIC DNA]</scope>
    <source>
        <strain evidence="2">cv. Tatra</strain>
        <tissue evidence="1">Young leaves</tissue>
    </source>
</reference>
<evidence type="ECO:0000313" key="2">
    <source>
        <dbReference type="Proteomes" id="UP000236291"/>
    </source>
</evidence>
<dbReference type="AlphaFoldDB" id="A0A2K3M949"/>
<reference evidence="1 2" key="2">
    <citation type="journal article" date="2017" name="Front. Plant Sci.">
        <title>Gene Classification and Mining of Molecular Markers Useful in Red Clover (Trifolium pratense) Breeding.</title>
        <authorList>
            <person name="Istvanek J."/>
            <person name="Dluhosova J."/>
            <person name="Dluhos P."/>
            <person name="Patkova L."/>
            <person name="Nedelnik J."/>
            <person name="Repkova J."/>
        </authorList>
    </citation>
    <scope>NUCLEOTIDE SEQUENCE [LARGE SCALE GENOMIC DNA]</scope>
    <source>
        <strain evidence="2">cv. Tatra</strain>
        <tissue evidence="1">Young leaves</tissue>
    </source>
</reference>
<evidence type="ECO:0000313" key="1">
    <source>
        <dbReference type="EMBL" id="PNX87306.1"/>
    </source>
</evidence>
<name>A0A2K3M949_TRIPR</name>
<sequence>MVVLLFRPLSSARHSSRCAVFNPSFISQYRRAFFNPLFFSPCRCAVLNPSSSRRAAASVKLWVLFLRRRKKLAFETVWGPVLLLD</sequence>
<dbReference type="Proteomes" id="UP000236291">
    <property type="component" value="Unassembled WGS sequence"/>
</dbReference>
<accession>A0A2K3M949</accession>
<proteinExistence type="predicted"/>